<keyword evidence="3" id="KW-1185">Reference proteome</keyword>
<evidence type="ECO:0000313" key="3">
    <source>
        <dbReference type="Proteomes" id="UP000734854"/>
    </source>
</evidence>
<organism evidence="2 3">
    <name type="scientific">Zingiber officinale</name>
    <name type="common">Ginger</name>
    <name type="synonym">Amomum zingiber</name>
    <dbReference type="NCBI Taxonomy" id="94328"/>
    <lineage>
        <taxon>Eukaryota</taxon>
        <taxon>Viridiplantae</taxon>
        <taxon>Streptophyta</taxon>
        <taxon>Embryophyta</taxon>
        <taxon>Tracheophyta</taxon>
        <taxon>Spermatophyta</taxon>
        <taxon>Magnoliopsida</taxon>
        <taxon>Liliopsida</taxon>
        <taxon>Zingiberales</taxon>
        <taxon>Zingiberaceae</taxon>
        <taxon>Zingiber</taxon>
    </lineage>
</organism>
<feature type="compositionally biased region" description="Acidic residues" evidence="1">
    <location>
        <begin position="190"/>
        <end position="202"/>
    </location>
</feature>
<feature type="region of interest" description="Disordered" evidence="1">
    <location>
        <begin position="181"/>
        <end position="220"/>
    </location>
</feature>
<dbReference type="Proteomes" id="UP000734854">
    <property type="component" value="Unassembled WGS sequence"/>
</dbReference>
<evidence type="ECO:0000256" key="1">
    <source>
        <dbReference type="SAM" id="MobiDB-lite"/>
    </source>
</evidence>
<proteinExistence type="predicted"/>
<accession>A0A8J5GK82</accession>
<gene>
    <name evidence="2" type="ORF">ZIOFF_033918</name>
</gene>
<feature type="compositionally biased region" description="Acidic residues" evidence="1">
    <location>
        <begin position="209"/>
        <end position="220"/>
    </location>
</feature>
<sequence>MNLPTSSTSKEYLEALESTEAVSNPAIGFIFAKGAGVKDINRRNNTIIELLLSINAKLDLLIKKPVDSNNQVADLAKQLKGLNLGKNQDRVYQHYSETRILVTEGQQNLLLINPESYAVLRQEGFRYNIQNVANYLASTGINVVPSTPRTTTELQGMRWILQPPLVSQVRNPQYPEIWDTLGEPSGSTPWEDDPEWDIDELPEPPPEPEIQEYEEEEEDPETYFLRQKGKAIMIEDNDNDEDQADKEFVPFLPGKEVADLAKQLEGLNLGKVRTKKPEPFFVYKDPLKILKEEKEKLKKDELKDIQQEADVE</sequence>
<name>A0A8J5GK82_ZINOF</name>
<reference evidence="2 3" key="1">
    <citation type="submission" date="2020-08" db="EMBL/GenBank/DDBJ databases">
        <title>Plant Genome Project.</title>
        <authorList>
            <person name="Zhang R.-G."/>
        </authorList>
    </citation>
    <scope>NUCLEOTIDE SEQUENCE [LARGE SCALE GENOMIC DNA]</scope>
    <source>
        <tissue evidence="2">Rhizome</tissue>
    </source>
</reference>
<protein>
    <submittedName>
        <fullName evidence="2">Uncharacterized protein</fullName>
    </submittedName>
</protein>
<comment type="caution">
    <text evidence="2">The sequence shown here is derived from an EMBL/GenBank/DDBJ whole genome shotgun (WGS) entry which is preliminary data.</text>
</comment>
<evidence type="ECO:0000313" key="2">
    <source>
        <dbReference type="EMBL" id="KAG6508544.1"/>
    </source>
</evidence>
<dbReference type="AlphaFoldDB" id="A0A8J5GK82"/>
<dbReference type="EMBL" id="JACMSC010000009">
    <property type="protein sequence ID" value="KAG6508544.1"/>
    <property type="molecule type" value="Genomic_DNA"/>
</dbReference>